<proteinExistence type="predicted"/>
<accession>A0A192A875</accession>
<name>A0A192A875_9RALS</name>
<dbReference type="EMBL" id="CP016024">
    <property type="protein sequence ID" value="ANJ76502.1"/>
    <property type="molecule type" value="Genomic_DNA"/>
</dbReference>
<evidence type="ECO:0000313" key="1">
    <source>
        <dbReference type="EMBL" id="ANJ76502.1"/>
    </source>
</evidence>
<dbReference type="Proteomes" id="UP000078572">
    <property type="component" value="Plasmid pRI-1"/>
</dbReference>
<sequence length="101" mass="11341">MESEDIAYLQQQRQELIEEAKSQKQTAFFLAQLRGETPVYLLNGEEVSKEAFILHSGMEQMLPDASTVRCSKCGRIESPARWRQVCSFAVPGGGMCDGIFH</sequence>
<organism evidence="1 2">
    <name type="scientific">Ralstonia insidiosa</name>
    <dbReference type="NCBI Taxonomy" id="190721"/>
    <lineage>
        <taxon>Bacteria</taxon>
        <taxon>Pseudomonadati</taxon>
        <taxon>Pseudomonadota</taxon>
        <taxon>Betaproteobacteria</taxon>
        <taxon>Burkholderiales</taxon>
        <taxon>Burkholderiaceae</taxon>
        <taxon>Ralstonia</taxon>
    </lineage>
</organism>
<dbReference type="GeneID" id="61529942"/>
<dbReference type="OrthoDB" id="9862719at2"/>
<reference evidence="2" key="1">
    <citation type="submission" date="2016-06" db="EMBL/GenBank/DDBJ databases">
        <authorList>
            <person name="Xu Y."/>
            <person name="Nagy A."/>
            <person name="Yan X."/>
            <person name="Kim S.W."/>
            <person name="Haley B."/>
            <person name="Liu N.T."/>
            <person name="Nou X."/>
        </authorList>
    </citation>
    <scope>NUCLEOTIDE SEQUENCE [LARGE SCALE GENOMIC DNA]</scope>
    <source>
        <strain evidence="2">ATCC 49129</strain>
        <plasmid evidence="2">pri-1</plasmid>
    </source>
</reference>
<keyword evidence="2" id="KW-1185">Reference proteome</keyword>
<dbReference type="RefSeq" id="WP_024979565.1">
    <property type="nucleotide sequence ID" value="NZ_CP016024.1"/>
</dbReference>
<geneLocation type="plasmid" evidence="2">
    <name>pri-1</name>
</geneLocation>
<gene>
    <name evidence="1" type="ORF">A9Y76_28345</name>
</gene>
<dbReference type="AlphaFoldDB" id="A0A192A875"/>
<keyword evidence="1" id="KW-0614">Plasmid</keyword>
<protein>
    <submittedName>
        <fullName evidence="1">Uncharacterized protein</fullName>
    </submittedName>
</protein>
<evidence type="ECO:0000313" key="2">
    <source>
        <dbReference type="Proteomes" id="UP000078572"/>
    </source>
</evidence>